<organism evidence="1 2">
    <name type="scientific">Magallana gigas</name>
    <name type="common">Pacific oyster</name>
    <name type="synonym">Crassostrea gigas</name>
    <dbReference type="NCBI Taxonomy" id="29159"/>
    <lineage>
        <taxon>Eukaryota</taxon>
        <taxon>Metazoa</taxon>
        <taxon>Spiralia</taxon>
        <taxon>Lophotrochozoa</taxon>
        <taxon>Mollusca</taxon>
        <taxon>Bivalvia</taxon>
        <taxon>Autobranchia</taxon>
        <taxon>Pteriomorphia</taxon>
        <taxon>Ostreida</taxon>
        <taxon>Ostreoidea</taxon>
        <taxon>Ostreidae</taxon>
        <taxon>Magallana</taxon>
    </lineage>
</organism>
<dbReference type="Proteomes" id="UP000005408">
    <property type="component" value="Unassembled WGS sequence"/>
</dbReference>
<evidence type="ECO:0000313" key="1">
    <source>
        <dbReference type="EnsemblMetazoa" id="G7617.1:cds"/>
    </source>
</evidence>
<proteinExistence type="predicted"/>
<keyword evidence="2" id="KW-1185">Reference proteome</keyword>
<name>A0A8W8NKK4_MAGGI</name>
<dbReference type="EnsemblMetazoa" id="G7617.1">
    <property type="protein sequence ID" value="G7617.1:cds"/>
    <property type="gene ID" value="G7617"/>
</dbReference>
<sequence length="148" mass="16701">MLAFLLPRHPMLTVTAAELHLCISTWRPGPFFISGWTYGTSCAAFPMAAPLISINCTMCKRLHLSGKLSSPYEQVYSRTPGKGHQFPGELLGIEYLNSQTGEGVTDYRGAVRILADDADLWRRKTQSILKQMNDSMNNRRRCWIPHCL</sequence>
<protein>
    <submittedName>
        <fullName evidence="1">Uncharacterized protein</fullName>
    </submittedName>
</protein>
<evidence type="ECO:0000313" key="2">
    <source>
        <dbReference type="Proteomes" id="UP000005408"/>
    </source>
</evidence>
<accession>A0A8W8NKK4</accession>
<dbReference type="AlphaFoldDB" id="A0A8W8NKK4"/>
<reference evidence="1" key="1">
    <citation type="submission" date="2022-08" db="UniProtKB">
        <authorList>
            <consortium name="EnsemblMetazoa"/>
        </authorList>
    </citation>
    <scope>IDENTIFICATION</scope>
    <source>
        <strain evidence="1">05x7-T-G4-1.051#20</strain>
    </source>
</reference>